<evidence type="ECO:0000256" key="7">
    <source>
        <dbReference type="SAM" id="SignalP"/>
    </source>
</evidence>
<evidence type="ECO:0000256" key="6">
    <source>
        <dbReference type="ARBA" id="ARBA00023319"/>
    </source>
</evidence>
<evidence type="ECO:0000313" key="10">
    <source>
        <dbReference type="Proteomes" id="UP000264800"/>
    </source>
</evidence>
<feature type="signal peptide" evidence="7">
    <location>
        <begin position="1"/>
        <end position="16"/>
    </location>
</feature>
<keyword evidence="5" id="KW-0675">Receptor</keyword>
<dbReference type="GO" id="GO:0016020">
    <property type="term" value="C:membrane"/>
    <property type="evidence" value="ECO:0007669"/>
    <property type="project" value="UniProtKB-SubCell"/>
</dbReference>
<feature type="domain" description="Ig-like" evidence="8">
    <location>
        <begin position="18"/>
        <end position="124"/>
    </location>
</feature>
<dbReference type="PROSITE" id="PS50835">
    <property type="entry name" value="IG_LIKE"/>
    <property type="match status" value="1"/>
</dbReference>
<keyword evidence="10" id="KW-1185">Reference proteome</keyword>
<dbReference type="Proteomes" id="UP000264800">
    <property type="component" value="Unplaced"/>
</dbReference>
<dbReference type="GeneTree" id="ENSGT00940000165634"/>
<reference evidence="9" key="1">
    <citation type="submission" date="2025-08" db="UniProtKB">
        <authorList>
            <consortium name="Ensembl"/>
        </authorList>
    </citation>
    <scope>IDENTIFICATION</scope>
</reference>
<dbReference type="SMART" id="SM00406">
    <property type="entry name" value="IGv"/>
    <property type="match status" value="1"/>
</dbReference>
<dbReference type="InterPro" id="IPR051117">
    <property type="entry name" value="TRG_var/const_region"/>
</dbReference>
<name>A0A3Q3AGS7_KRYMA</name>
<organism evidence="9 10">
    <name type="scientific">Kryptolebias marmoratus</name>
    <name type="common">Mangrove killifish</name>
    <name type="synonym">Rivulus marmoratus</name>
    <dbReference type="NCBI Taxonomy" id="37003"/>
    <lineage>
        <taxon>Eukaryota</taxon>
        <taxon>Metazoa</taxon>
        <taxon>Chordata</taxon>
        <taxon>Craniata</taxon>
        <taxon>Vertebrata</taxon>
        <taxon>Euteleostomi</taxon>
        <taxon>Actinopterygii</taxon>
        <taxon>Neopterygii</taxon>
        <taxon>Teleostei</taxon>
        <taxon>Neoteleostei</taxon>
        <taxon>Acanthomorphata</taxon>
        <taxon>Ovalentaria</taxon>
        <taxon>Atherinomorphae</taxon>
        <taxon>Cyprinodontiformes</taxon>
        <taxon>Rivulidae</taxon>
        <taxon>Kryptolebias</taxon>
    </lineage>
</organism>
<dbReference type="AlphaFoldDB" id="A0A3Q3AGS7"/>
<keyword evidence="4" id="KW-0472">Membrane</keyword>
<proteinExistence type="predicted"/>
<evidence type="ECO:0000313" key="9">
    <source>
        <dbReference type="Ensembl" id="ENSKMAP00000015335.1"/>
    </source>
</evidence>
<dbReference type="PANTHER" id="PTHR19256">
    <property type="entry name" value="T-CELL RECEPTOR GAMMA CHAIN"/>
    <property type="match status" value="1"/>
</dbReference>
<dbReference type="InterPro" id="IPR013106">
    <property type="entry name" value="Ig_V-set"/>
</dbReference>
<dbReference type="CDD" id="cd00099">
    <property type="entry name" value="IgV"/>
    <property type="match status" value="1"/>
</dbReference>
<evidence type="ECO:0000256" key="5">
    <source>
        <dbReference type="ARBA" id="ARBA00023170"/>
    </source>
</evidence>
<comment type="subcellular location">
    <subcellularLocation>
        <location evidence="1">Membrane</location>
    </subcellularLocation>
</comment>
<keyword evidence="6" id="KW-0393">Immunoglobulin domain</keyword>
<protein>
    <recommendedName>
        <fullName evidence="8">Ig-like domain-containing protein</fullName>
    </recommendedName>
</protein>
<keyword evidence="2" id="KW-0812">Transmembrane</keyword>
<evidence type="ECO:0000256" key="1">
    <source>
        <dbReference type="ARBA" id="ARBA00004370"/>
    </source>
</evidence>
<reference evidence="9" key="2">
    <citation type="submission" date="2025-09" db="UniProtKB">
        <authorList>
            <consortium name="Ensembl"/>
        </authorList>
    </citation>
    <scope>IDENTIFICATION</scope>
</reference>
<evidence type="ECO:0000259" key="8">
    <source>
        <dbReference type="PROSITE" id="PS50835"/>
    </source>
</evidence>
<dbReference type="Gene3D" id="2.60.40.10">
    <property type="entry name" value="Immunoglobulins"/>
    <property type="match status" value="1"/>
</dbReference>
<dbReference type="OMA" id="FYHDHSS"/>
<dbReference type="PANTHER" id="PTHR19256:SF65">
    <property type="entry name" value="T CELL RECEPTOR GAMMA CONSTANT 1-RELATED"/>
    <property type="match status" value="1"/>
</dbReference>
<dbReference type="Pfam" id="PF07686">
    <property type="entry name" value="V-set"/>
    <property type="match status" value="1"/>
</dbReference>
<dbReference type="SMART" id="SM00409">
    <property type="entry name" value="IG"/>
    <property type="match status" value="1"/>
</dbReference>
<dbReference type="InterPro" id="IPR003599">
    <property type="entry name" value="Ig_sub"/>
</dbReference>
<sequence length="125" mass="13873">MLWSLCAVITALTADAAKVLTQTPAVHSVSTGQEVVLNCNIQKDEGNYVYWYKQVPGGTPQYVMRFYHSHSSADTYGTGFSSDRFDSKATSNIEYQFVLKRAETGDSAVYYCSTWDDSAKESVSQ</sequence>
<dbReference type="InterPro" id="IPR036179">
    <property type="entry name" value="Ig-like_dom_sf"/>
</dbReference>
<dbReference type="SUPFAM" id="SSF48726">
    <property type="entry name" value="Immunoglobulin"/>
    <property type="match status" value="1"/>
</dbReference>
<dbReference type="InterPro" id="IPR007110">
    <property type="entry name" value="Ig-like_dom"/>
</dbReference>
<evidence type="ECO:0000256" key="2">
    <source>
        <dbReference type="ARBA" id="ARBA00022692"/>
    </source>
</evidence>
<dbReference type="Ensembl" id="ENSKMAT00000015556.1">
    <property type="protein sequence ID" value="ENSKMAP00000015335.1"/>
    <property type="gene ID" value="ENSKMAG00000011470.1"/>
</dbReference>
<accession>A0A3Q3AGS7</accession>
<keyword evidence="3" id="KW-1133">Transmembrane helix</keyword>
<evidence type="ECO:0000256" key="4">
    <source>
        <dbReference type="ARBA" id="ARBA00023136"/>
    </source>
</evidence>
<feature type="chain" id="PRO_5018576790" description="Ig-like domain-containing protein" evidence="7">
    <location>
        <begin position="17"/>
        <end position="125"/>
    </location>
</feature>
<dbReference type="STRING" id="37003.ENSKMAP00000015335"/>
<keyword evidence="7" id="KW-0732">Signal</keyword>
<evidence type="ECO:0000256" key="3">
    <source>
        <dbReference type="ARBA" id="ARBA00022989"/>
    </source>
</evidence>
<dbReference type="InterPro" id="IPR013783">
    <property type="entry name" value="Ig-like_fold"/>
</dbReference>